<evidence type="ECO:0000259" key="20">
    <source>
        <dbReference type="PROSITE" id="PS50109"/>
    </source>
</evidence>
<comment type="subcellular location">
    <subcellularLocation>
        <location evidence="2">Cell membrane</location>
        <topology evidence="2">Multi-pass membrane protein</topology>
    </subcellularLocation>
</comment>
<name>A0A1G5AB71_9FIRM</name>
<evidence type="ECO:0000259" key="21">
    <source>
        <dbReference type="PROSITE" id="PS50110"/>
    </source>
</evidence>
<dbReference type="InterPro" id="IPR035919">
    <property type="entry name" value="EAL_sf"/>
</dbReference>
<evidence type="ECO:0000256" key="9">
    <source>
        <dbReference type="ARBA" id="ARBA00022741"/>
    </source>
</evidence>
<feature type="transmembrane region" description="Helical" evidence="19">
    <location>
        <begin position="111"/>
        <end position="132"/>
    </location>
</feature>
<evidence type="ECO:0000256" key="4">
    <source>
        <dbReference type="ARBA" id="ARBA00012438"/>
    </source>
</evidence>
<dbReference type="SUPFAM" id="SSF52172">
    <property type="entry name" value="CheY-like"/>
    <property type="match status" value="1"/>
</dbReference>
<dbReference type="Pfam" id="PF00072">
    <property type="entry name" value="Response_reg"/>
    <property type="match status" value="1"/>
</dbReference>
<dbReference type="PRINTS" id="PR00344">
    <property type="entry name" value="BCTRLSENSOR"/>
</dbReference>
<dbReference type="CDD" id="cd16922">
    <property type="entry name" value="HATPase_EvgS-ArcB-TorS-like"/>
    <property type="match status" value="1"/>
</dbReference>
<comment type="similarity">
    <text evidence="3">In the N-terminal section; belongs to the phytochrome family.</text>
</comment>
<evidence type="ECO:0000259" key="23">
    <source>
        <dbReference type="PROSITE" id="PS50894"/>
    </source>
</evidence>
<evidence type="ECO:0000256" key="13">
    <source>
        <dbReference type="ARBA" id="ARBA00023012"/>
    </source>
</evidence>
<keyword evidence="6" id="KW-1003">Cell membrane</keyword>
<dbReference type="InterPro" id="IPR004358">
    <property type="entry name" value="Sig_transdc_His_kin-like_C"/>
</dbReference>
<dbReference type="InterPro" id="IPR036890">
    <property type="entry name" value="HATPase_C_sf"/>
</dbReference>
<feature type="transmembrane region" description="Helical" evidence="19">
    <location>
        <begin position="152"/>
        <end position="174"/>
    </location>
</feature>
<keyword evidence="7 18" id="KW-0597">Phosphoprotein</keyword>
<keyword evidence="8 19" id="KW-0812">Transmembrane</keyword>
<evidence type="ECO:0000313" key="25">
    <source>
        <dbReference type="Proteomes" id="UP000183047"/>
    </source>
</evidence>
<feature type="domain" description="Histidine kinase" evidence="20">
    <location>
        <begin position="662"/>
        <end position="883"/>
    </location>
</feature>
<evidence type="ECO:0000256" key="7">
    <source>
        <dbReference type="ARBA" id="ARBA00022553"/>
    </source>
</evidence>
<gene>
    <name evidence="24" type="ORF">SAMN02910451_00067</name>
</gene>
<dbReference type="FunFam" id="3.30.565.10:FF:000010">
    <property type="entry name" value="Sensor histidine kinase RcsC"/>
    <property type="match status" value="1"/>
</dbReference>
<keyword evidence="14 19" id="KW-0472">Membrane</keyword>
<dbReference type="CDD" id="cd01948">
    <property type="entry name" value="EAL"/>
    <property type="match status" value="1"/>
</dbReference>
<dbReference type="SMART" id="SM00388">
    <property type="entry name" value="HisKA"/>
    <property type="match status" value="1"/>
</dbReference>
<evidence type="ECO:0000256" key="2">
    <source>
        <dbReference type="ARBA" id="ARBA00004651"/>
    </source>
</evidence>
<dbReference type="EMBL" id="FMUR01000003">
    <property type="protein sequence ID" value="SCX75135.1"/>
    <property type="molecule type" value="Genomic_DNA"/>
</dbReference>
<dbReference type="InterPro" id="IPR008207">
    <property type="entry name" value="Sig_transdc_His_kin_Hpt_dom"/>
</dbReference>
<dbReference type="InterPro" id="IPR005467">
    <property type="entry name" value="His_kinase_dom"/>
</dbReference>
<evidence type="ECO:0000256" key="16">
    <source>
        <dbReference type="ARBA" id="ARBA00074306"/>
    </source>
</evidence>
<dbReference type="InterPro" id="IPR003594">
    <property type="entry name" value="HATPase_dom"/>
</dbReference>
<feature type="transmembrane region" description="Helical" evidence="19">
    <location>
        <begin position="181"/>
        <end position="199"/>
    </location>
</feature>
<feature type="domain" description="HPt" evidence="23">
    <location>
        <begin position="1081"/>
        <end position="1178"/>
    </location>
</feature>
<evidence type="ECO:0000256" key="8">
    <source>
        <dbReference type="ARBA" id="ARBA00022692"/>
    </source>
</evidence>
<dbReference type="PROSITE" id="PS50894">
    <property type="entry name" value="HPT"/>
    <property type="match status" value="1"/>
</dbReference>
<dbReference type="Gene3D" id="3.40.50.2300">
    <property type="match status" value="1"/>
</dbReference>
<dbReference type="InterPro" id="IPR036641">
    <property type="entry name" value="HPT_dom_sf"/>
</dbReference>
<evidence type="ECO:0000256" key="15">
    <source>
        <dbReference type="ARBA" id="ARBA00024867"/>
    </source>
</evidence>
<dbReference type="SUPFAM" id="SSF55073">
    <property type="entry name" value="Nucleotide cyclase"/>
    <property type="match status" value="1"/>
</dbReference>
<dbReference type="OrthoDB" id="9762141at2"/>
<dbReference type="Gene3D" id="3.30.70.270">
    <property type="match status" value="1"/>
</dbReference>
<evidence type="ECO:0000256" key="18">
    <source>
        <dbReference type="PROSITE-ProRule" id="PRU00169"/>
    </source>
</evidence>
<evidence type="ECO:0000256" key="1">
    <source>
        <dbReference type="ARBA" id="ARBA00000085"/>
    </source>
</evidence>
<dbReference type="Pfam" id="PF00563">
    <property type="entry name" value="EAL"/>
    <property type="match status" value="1"/>
</dbReference>
<dbReference type="InterPro" id="IPR001633">
    <property type="entry name" value="EAL_dom"/>
</dbReference>
<feature type="modified residue" description="4-aspartylphosphate" evidence="18">
    <location>
        <position position="965"/>
    </location>
</feature>
<dbReference type="CDD" id="cd17546">
    <property type="entry name" value="REC_hyHK_CKI1_RcsC-like"/>
    <property type="match status" value="1"/>
</dbReference>
<dbReference type="InterPro" id="IPR001789">
    <property type="entry name" value="Sig_transdc_resp-reg_receiver"/>
</dbReference>
<dbReference type="Pfam" id="PF00512">
    <property type="entry name" value="HisKA"/>
    <property type="match status" value="1"/>
</dbReference>
<dbReference type="PROSITE" id="PS50883">
    <property type="entry name" value="EAL"/>
    <property type="match status" value="1"/>
</dbReference>
<dbReference type="EC" id="2.7.13.3" evidence="4"/>
<dbReference type="SUPFAM" id="SSF55874">
    <property type="entry name" value="ATPase domain of HSP90 chaperone/DNA topoisomerase II/histidine kinase"/>
    <property type="match status" value="1"/>
</dbReference>
<feature type="transmembrane region" description="Helical" evidence="19">
    <location>
        <begin position="77"/>
        <end position="99"/>
    </location>
</feature>
<dbReference type="CDD" id="cd00082">
    <property type="entry name" value="HisKA"/>
    <property type="match status" value="1"/>
</dbReference>
<dbReference type="Gene3D" id="3.20.20.450">
    <property type="entry name" value="EAL domain"/>
    <property type="match status" value="1"/>
</dbReference>
<dbReference type="Pfam" id="PF01627">
    <property type="entry name" value="Hpt"/>
    <property type="match status" value="1"/>
</dbReference>
<accession>A0A1G5AB71</accession>
<dbReference type="InterPro" id="IPR003661">
    <property type="entry name" value="HisK_dim/P_dom"/>
</dbReference>
<feature type="modified residue" description="Phosphohistidine" evidence="17">
    <location>
        <position position="1120"/>
    </location>
</feature>
<keyword evidence="11" id="KW-0067">ATP-binding</keyword>
<dbReference type="Pfam" id="PF02518">
    <property type="entry name" value="HATPase_c"/>
    <property type="match status" value="1"/>
</dbReference>
<dbReference type="Proteomes" id="UP000183047">
    <property type="component" value="Unassembled WGS sequence"/>
</dbReference>
<organism evidence="24 25">
    <name type="scientific">Butyrivibrio hungatei</name>
    <dbReference type="NCBI Taxonomy" id="185008"/>
    <lineage>
        <taxon>Bacteria</taxon>
        <taxon>Bacillati</taxon>
        <taxon>Bacillota</taxon>
        <taxon>Clostridia</taxon>
        <taxon>Lachnospirales</taxon>
        <taxon>Lachnospiraceae</taxon>
        <taxon>Butyrivibrio</taxon>
    </lineage>
</organism>
<dbReference type="SUPFAM" id="SSF141868">
    <property type="entry name" value="EAL domain-like"/>
    <property type="match status" value="1"/>
</dbReference>
<comment type="catalytic activity">
    <reaction evidence="1">
        <text>ATP + protein L-histidine = ADP + protein N-phospho-L-histidine.</text>
        <dbReference type="EC" id="2.7.13.3"/>
    </reaction>
</comment>
<evidence type="ECO:0000256" key="14">
    <source>
        <dbReference type="ARBA" id="ARBA00023136"/>
    </source>
</evidence>
<evidence type="ECO:0000259" key="22">
    <source>
        <dbReference type="PROSITE" id="PS50883"/>
    </source>
</evidence>
<evidence type="ECO:0000256" key="3">
    <source>
        <dbReference type="ARBA" id="ARBA00006402"/>
    </source>
</evidence>
<dbReference type="PROSITE" id="PS50109">
    <property type="entry name" value="HIS_KIN"/>
    <property type="match status" value="1"/>
</dbReference>
<feature type="transmembrane region" description="Helical" evidence="19">
    <location>
        <begin position="6"/>
        <end position="26"/>
    </location>
</feature>
<reference evidence="25" key="1">
    <citation type="submission" date="2016-10" db="EMBL/GenBank/DDBJ databases">
        <authorList>
            <person name="Varghese N."/>
            <person name="Submissions S."/>
        </authorList>
    </citation>
    <scope>NUCLEOTIDE SEQUENCE [LARGE SCALE GENOMIC DNA]</scope>
    <source>
        <strain evidence="25">XBD2006</strain>
    </source>
</reference>
<dbReference type="Gene3D" id="3.30.565.10">
    <property type="entry name" value="Histidine kinase-like ATPase, C-terminal domain"/>
    <property type="match status" value="1"/>
</dbReference>
<dbReference type="PANTHER" id="PTHR45339">
    <property type="entry name" value="HYBRID SIGNAL TRANSDUCTION HISTIDINE KINASE J"/>
    <property type="match status" value="1"/>
</dbReference>
<keyword evidence="10" id="KW-0418">Kinase</keyword>
<evidence type="ECO:0000256" key="12">
    <source>
        <dbReference type="ARBA" id="ARBA00022989"/>
    </source>
</evidence>
<keyword evidence="9" id="KW-0547">Nucleotide-binding</keyword>
<dbReference type="GO" id="GO:0005524">
    <property type="term" value="F:ATP binding"/>
    <property type="evidence" value="ECO:0007669"/>
    <property type="project" value="UniProtKB-KW"/>
</dbReference>
<dbReference type="PANTHER" id="PTHR45339:SF1">
    <property type="entry name" value="HYBRID SIGNAL TRANSDUCTION HISTIDINE KINASE J"/>
    <property type="match status" value="1"/>
</dbReference>
<evidence type="ECO:0000256" key="17">
    <source>
        <dbReference type="PROSITE-ProRule" id="PRU00110"/>
    </source>
</evidence>
<dbReference type="Gene3D" id="1.20.120.160">
    <property type="entry name" value="HPT domain"/>
    <property type="match status" value="1"/>
</dbReference>
<evidence type="ECO:0000256" key="19">
    <source>
        <dbReference type="SAM" id="Phobius"/>
    </source>
</evidence>
<evidence type="ECO:0000256" key="5">
    <source>
        <dbReference type="ARBA" id="ARBA00018672"/>
    </source>
</evidence>
<keyword evidence="10" id="KW-0808">Transferase</keyword>
<dbReference type="RefSeq" id="WP_074460950.1">
    <property type="nucleotide sequence ID" value="NZ_FMUR01000003.1"/>
</dbReference>
<keyword evidence="25" id="KW-1185">Reference proteome</keyword>
<evidence type="ECO:0000256" key="6">
    <source>
        <dbReference type="ARBA" id="ARBA00022475"/>
    </source>
</evidence>
<evidence type="ECO:0000313" key="24">
    <source>
        <dbReference type="EMBL" id="SCX75135.1"/>
    </source>
</evidence>
<dbReference type="SMART" id="SM00052">
    <property type="entry name" value="EAL"/>
    <property type="match status" value="1"/>
</dbReference>
<feature type="domain" description="EAL" evidence="22">
    <location>
        <begin position="386"/>
        <end position="640"/>
    </location>
</feature>
<feature type="transmembrane region" description="Helical" evidence="19">
    <location>
        <begin position="38"/>
        <end position="57"/>
    </location>
</feature>
<dbReference type="SMART" id="SM00448">
    <property type="entry name" value="REC"/>
    <property type="match status" value="1"/>
</dbReference>
<dbReference type="InterPro" id="IPR011006">
    <property type="entry name" value="CheY-like_superfamily"/>
</dbReference>
<comment type="function">
    <text evidence="15">May play the central regulatory role in sporulation. It may be an element of the effector pathway responsible for the activation of sporulation genes in response to nutritional stress. Spo0A may act in concert with spo0H (a sigma factor) to control the expression of some genes that are critical to the sporulation process.</text>
</comment>
<evidence type="ECO:0000256" key="11">
    <source>
        <dbReference type="ARBA" id="ARBA00022840"/>
    </source>
</evidence>
<proteinExistence type="inferred from homology"/>
<sequence length="1259" mass="142385">MVGTEVIGSSAFNLSALVISVTCIVYKLIIRGKVKLKNWLFIAFIMIIAIDAFTGIVEQFLKYSKLTFGTKLIIGHANLFVYFLTHFAMAPIFVYYIVMECGVQHKFTGKVRFYLGIPFIFMELLVLINPLFNIVYRIDDNLAYVRRSGVYIAYGIIAFYTIFSLVVLYLYWAVLNKLKKIAIIYFYVTTLVGLVVQMIRPDITCELMCEAIGALGIMIMLEGDDDRKDFSTKALNRNAFITDVGNYFRYDRAFNAICVKILNGDILRKISSHENYEKILTNVAGYLGDVNKKFEVYRVGIECFFLVCPDITSAYARGIADEVFYKLGTSIMLDGSSVQLKTLVIQASSPDKFETLDNLLLLSDTDIEVDKGRPIYCEELDFVIRKADVEKAVRRGIESSSFRVFYEPIYTKADLSICAAEAVLKFNDKELGEISKDEFIPIANRTGTIEKLGLFMIEEVLYFIGGGIVEEMGLEFICIKLTSAQIIKTDFISQVKELFSRYGVRPENIVFGITENAAVTDKNLIYQVISDLGDMGIRFYMDEYGTSFFGMQSSTSYLFEGIKVNAGLLLYADSSSQRRLILENRLSTMNQTGKKIIMGAVNSKDHAESIQNIKADYVQGKYYSRAVSKNDFIAILKATETARMEERRAKAANEAKSNFLANMSHEIRTPINAVLGMNEVILRECTDEKILEYSRNIESAGKTLLSLINDILDFSKIEAGNMEINDRNYELSSVLNDAYNMIYFKAMQKSLNLKFEVDEELPDSLCGDEMRLRQIIVNVLNNAVKYTTEGSVTLKIRGEEVSDDKVNLFIDVIDTGIGIKQEDIANLFDKFKRLDVDRNRTIEGSGLGLAITNNLLKLMNGSIDVESEYGKGSVFKIVLPQKKVGDVKIGNFKNKIAELNKIHKKYRVKFTAKDANILVVDDTPVNHVVIKELLKNTLVNIDNARSGVECLKMQKEKEYDIIFLDYRMPGMDGVETLHFIREDEESKNVFTPIVVLTANAISGAKESFISEGFTDYLSKPVESDKLEEALIKYLPDEKIEYNTEEGKSEVEVEHSENDEFMDYISGLIQIKSDLGLKNSGSEESYFNILKVYYESIEFTKANIDKAYEDKNWKDYTSYVHSLKSTSRAIGAVVLSELAEKLENAGNIGDTMYIKEHHSELLNRYLLAEYEISGVPGIAGDETKEEAVEKTDIKESEMKDAYGSMVEACKGLNYDTMELILDSLNDYNLSEKDMGNIGKIKDYLAKLDWESIEKIAQSEL</sequence>
<dbReference type="SMART" id="SM00387">
    <property type="entry name" value="HATPase_c"/>
    <property type="match status" value="1"/>
</dbReference>
<dbReference type="InterPro" id="IPR036097">
    <property type="entry name" value="HisK_dim/P_sf"/>
</dbReference>
<keyword evidence="12 19" id="KW-1133">Transmembrane helix</keyword>
<dbReference type="Gene3D" id="1.10.287.130">
    <property type="match status" value="1"/>
</dbReference>
<dbReference type="AlphaFoldDB" id="A0A1G5AB71"/>
<keyword evidence="13" id="KW-0902">Two-component regulatory system</keyword>
<dbReference type="GO" id="GO:0005886">
    <property type="term" value="C:plasma membrane"/>
    <property type="evidence" value="ECO:0007669"/>
    <property type="project" value="UniProtKB-SubCell"/>
</dbReference>
<dbReference type="GO" id="GO:0000155">
    <property type="term" value="F:phosphorelay sensor kinase activity"/>
    <property type="evidence" value="ECO:0007669"/>
    <property type="project" value="InterPro"/>
</dbReference>
<dbReference type="PROSITE" id="PS50110">
    <property type="entry name" value="RESPONSE_REGULATORY"/>
    <property type="match status" value="1"/>
</dbReference>
<feature type="domain" description="Response regulatory" evidence="21">
    <location>
        <begin position="916"/>
        <end position="1034"/>
    </location>
</feature>
<dbReference type="SUPFAM" id="SSF47226">
    <property type="entry name" value="Histidine-containing phosphotransfer domain, HPT domain"/>
    <property type="match status" value="1"/>
</dbReference>
<dbReference type="InterPro" id="IPR029787">
    <property type="entry name" value="Nucleotide_cyclase"/>
</dbReference>
<dbReference type="SUPFAM" id="SSF47384">
    <property type="entry name" value="Homodimeric domain of signal transducing histidine kinase"/>
    <property type="match status" value="1"/>
</dbReference>
<evidence type="ECO:0000256" key="10">
    <source>
        <dbReference type="ARBA" id="ARBA00022777"/>
    </source>
</evidence>
<dbReference type="InterPro" id="IPR043128">
    <property type="entry name" value="Rev_trsase/Diguanyl_cyclase"/>
</dbReference>
<protein>
    <recommendedName>
        <fullName evidence="16">Circadian input-output histidine kinase CikA</fullName>
        <ecNumber evidence="4">2.7.13.3</ecNumber>
    </recommendedName>
    <alternativeName>
        <fullName evidence="5">Stage 0 sporulation protein A homolog</fullName>
    </alternativeName>
</protein>